<name>I9NJV5_9FIRM</name>
<dbReference type="InterPro" id="IPR005064">
    <property type="entry name" value="BUG"/>
</dbReference>
<dbReference type="SUPFAM" id="SSF53850">
    <property type="entry name" value="Periplasmic binding protein-like II"/>
    <property type="match status" value="1"/>
</dbReference>
<evidence type="ECO:0000313" key="2">
    <source>
        <dbReference type="EMBL" id="AJQ25672.1"/>
    </source>
</evidence>
<gene>
    <name evidence="2" type="ORF">JBW_00320</name>
</gene>
<dbReference type="PIRSF" id="PIRSF017082">
    <property type="entry name" value="YflP"/>
    <property type="match status" value="1"/>
</dbReference>
<evidence type="ECO:0000256" key="1">
    <source>
        <dbReference type="ARBA" id="ARBA00006987"/>
    </source>
</evidence>
<reference evidence="3" key="2">
    <citation type="submission" date="2015-02" db="EMBL/GenBank/DDBJ databases">
        <title>Complete Genome Sequence of Pelosinus fermentans JBW45.</title>
        <authorList>
            <person name="De Leon K.B."/>
            <person name="Utturkar S.M."/>
            <person name="Camilleri L.B."/>
            <person name="Arkin A.P."/>
            <person name="Fields M.W."/>
            <person name="Brown S.D."/>
            <person name="Wall J.D."/>
        </authorList>
    </citation>
    <scope>NUCLEOTIDE SEQUENCE [LARGE SCALE GENOMIC DNA]</scope>
    <source>
        <strain evidence="3">JBW45</strain>
    </source>
</reference>
<dbReference type="Gene3D" id="3.40.190.10">
    <property type="entry name" value="Periplasmic binding protein-like II"/>
    <property type="match status" value="1"/>
</dbReference>
<dbReference type="EMBL" id="CP010978">
    <property type="protein sequence ID" value="AJQ25672.1"/>
    <property type="molecule type" value="Genomic_DNA"/>
</dbReference>
<dbReference type="Gene3D" id="3.40.190.150">
    <property type="entry name" value="Bordetella uptake gene, domain 1"/>
    <property type="match status" value="1"/>
</dbReference>
<dbReference type="PANTHER" id="PTHR42928:SF5">
    <property type="entry name" value="BLR1237 PROTEIN"/>
    <property type="match status" value="1"/>
</dbReference>
<protein>
    <submittedName>
        <fullName evidence="2">Uncharacterized protein</fullName>
    </submittedName>
</protein>
<reference evidence="2 3" key="1">
    <citation type="journal article" date="2015" name="Genome Announc.">
        <title>Complete Genome Sequence of Pelosinus fermentans JBW45, a Member of a Remarkably Competitive Group of Negativicutes in the Firmicutes Phylum.</title>
        <authorList>
            <person name="De Leon K.B."/>
            <person name="Utturkar S.M."/>
            <person name="Camilleri L.B."/>
            <person name="Elias D.A."/>
            <person name="Arkin A.P."/>
            <person name="Fields M.W."/>
            <person name="Brown S.D."/>
            <person name="Wall J.D."/>
        </authorList>
    </citation>
    <scope>NUCLEOTIDE SEQUENCE [LARGE SCALE GENOMIC DNA]</scope>
    <source>
        <strain evidence="2 3">JBW45</strain>
    </source>
</reference>
<dbReference type="KEGG" id="pft:JBW_00320"/>
<accession>I9NJV5</accession>
<dbReference type="Pfam" id="PF03401">
    <property type="entry name" value="TctC"/>
    <property type="match status" value="1"/>
</dbReference>
<dbReference type="PROSITE" id="PS51257">
    <property type="entry name" value="PROKAR_LIPOPROTEIN"/>
    <property type="match status" value="1"/>
</dbReference>
<sequence length="343" mass="37141">MILQQKKVILAVVYLLLISIAIGGCTMMQRTVMTTSKYPEKPITLIVPFSAGGGMDLLARAMEKTASTNLGQPLIIINKPGGGGTIGWNELAGAAPDGYTIGISGVDLILQSLYGSTKYNYPTALEPIVQITSSPYVMVVQANQPWKNVDDLIGYARQHPGQIKIGNSGVGSVAHVLSEMLAHTAGITLESVPFRGGSEALTALLGGHIQATFTSPATIRDHIKNGTLRVVAVPNEQRLTDPIFANAPTFKEQGLDIVFSNWMGVAIPKEMPIEVKTKLADGLKAIILDPEFKIKLENIGLQVDYLPPQEVQKKWLDDSQKISKIVKETGILDRFKEQRNNSN</sequence>
<proteinExistence type="inferred from homology"/>
<dbReference type="PANTHER" id="PTHR42928">
    <property type="entry name" value="TRICARBOXYLATE-BINDING PROTEIN"/>
    <property type="match status" value="1"/>
</dbReference>
<dbReference type="HOGENOM" id="CLU_045683_1_2_9"/>
<dbReference type="AlphaFoldDB" id="I9NJV5"/>
<organism evidence="2 3">
    <name type="scientific">Pelosinus fermentans JBW45</name>
    <dbReference type="NCBI Taxonomy" id="1192197"/>
    <lineage>
        <taxon>Bacteria</taxon>
        <taxon>Bacillati</taxon>
        <taxon>Bacillota</taxon>
        <taxon>Negativicutes</taxon>
        <taxon>Selenomonadales</taxon>
        <taxon>Sporomusaceae</taxon>
        <taxon>Pelosinus</taxon>
    </lineage>
</organism>
<dbReference type="STRING" id="1192197.JBW_00320"/>
<comment type="similarity">
    <text evidence="1">Belongs to the UPF0065 (bug) family.</text>
</comment>
<dbReference type="InterPro" id="IPR042100">
    <property type="entry name" value="Bug_dom1"/>
</dbReference>
<dbReference type="CDD" id="cd07012">
    <property type="entry name" value="PBP2_Bug_TTT"/>
    <property type="match status" value="1"/>
</dbReference>
<dbReference type="Proteomes" id="UP000005361">
    <property type="component" value="Chromosome"/>
</dbReference>
<evidence type="ECO:0000313" key="3">
    <source>
        <dbReference type="Proteomes" id="UP000005361"/>
    </source>
</evidence>